<feature type="region of interest" description="Disordered" evidence="1">
    <location>
        <begin position="479"/>
        <end position="531"/>
    </location>
</feature>
<keyword evidence="2" id="KW-0812">Transmembrane</keyword>
<reference evidence="3 4" key="1">
    <citation type="submission" date="2016-03" db="EMBL/GenBank/DDBJ databases">
        <authorList>
            <person name="Ploux O."/>
        </authorList>
    </citation>
    <scope>NUCLEOTIDE SEQUENCE [LARGE SCALE GENOMIC DNA]</scope>
    <source>
        <strain evidence="3 4">UAMH 11012</strain>
    </source>
</reference>
<sequence>MEMLRERSVSLEAQYVTEWPKVPQLSLIAATPVKDDETEPREQLSLVDATADSNEAQPTSCSGPTPTELKGNPKSDNLNGSDQSEAVEPPKTQLPERRWLNLGRFTLKKSLWPEPHLSLGTKCNRMGDNDCWEAIGPAQALFAEILKPIGELLDTRTEEIEEGEPVAGNILTYGMYMIGRDLGTTRPTLVFTCRRPKPRRRAIKFVKESGILKGHPKIALAQSSFVPMALGRNYLEPLAAATTSILQPRSSSGTPSWFGPVLGSILGLFSVTLTIVVTLIWRRRHLFRSNTAAGQIENGTMDNRRWVTNWLRSTPADAKAPTVTTGESTMSPYEDGRHEMAEVQGRQVYEMMDTSPLASFPAAYPFARTRNTVFSNDASDQLPEDMGHLSSIKCTTLYGMPVSSKATSKAATIGGVLVLKNKFYGLTVRHAFVDARNAPSVGSVDDAPVDNNDDHEFSFDSDEEDEIAEMDISDATITSQASISSAASTSRISSTASSGSKRQENTVSSFAEVDTSHEGKTPSISPVGRIFTDPTEITRPFVTSTKAGHDWAPIQLSETSVRAASLGEKLTVHMSAPNASRESLTIGALERMEPMLARIYQILDDMVKQSVDLAQTILSAKTNVADHWARLTMELRTEGISAEYIRDNQDQIRKVLCSIVEANHLEGYDANEAALEDESLRYLAVPKGLAEKPTEVTNVVAIKGFSGISRGTMSPSITMMMLPQTSKFHEVWTVRLDSPLVEGDSGSWVIDSVTGDLYGHVVAGVPGSGLAFILPAERTFKEIEEVVGPIKLVSKKLGNHFKTHLAL</sequence>
<accession>A0A1L7XUD8</accession>
<feature type="region of interest" description="Disordered" evidence="1">
    <location>
        <begin position="439"/>
        <end position="463"/>
    </location>
</feature>
<evidence type="ECO:0000313" key="3">
    <source>
        <dbReference type="EMBL" id="CZR68587.1"/>
    </source>
</evidence>
<feature type="transmembrane region" description="Helical" evidence="2">
    <location>
        <begin position="257"/>
        <end position="281"/>
    </location>
</feature>
<protein>
    <submittedName>
        <fullName evidence="3">Uncharacterized protein</fullName>
    </submittedName>
</protein>
<evidence type="ECO:0000256" key="2">
    <source>
        <dbReference type="SAM" id="Phobius"/>
    </source>
</evidence>
<evidence type="ECO:0000313" key="4">
    <source>
        <dbReference type="Proteomes" id="UP000184330"/>
    </source>
</evidence>
<organism evidence="3 4">
    <name type="scientific">Phialocephala subalpina</name>
    <dbReference type="NCBI Taxonomy" id="576137"/>
    <lineage>
        <taxon>Eukaryota</taxon>
        <taxon>Fungi</taxon>
        <taxon>Dikarya</taxon>
        <taxon>Ascomycota</taxon>
        <taxon>Pezizomycotina</taxon>
        <taxon>Leotiomycetes</taxon>
        <taxon>Helotiales</taxon>
        <taxon>Mollisiaceae</taxon>
        <taxon>Phialocephala</taxon>
        <taxon>Phialocephala fortinii species complex</taxon>
    </lineage>
</organism>
<evidence type="ECO:0000256" key="1">
    <source>
        <dbReference type="SAM" id="MobiDB-lite"/>
    </source>
</evidence>
<keyword evidence="2" id="KW-0472">Membrane</keyword>
<feature type="compositionally biased region" description="Low complexity" evidence="1">
    <location>
        <begin position="479"/>
        <end position="500"/>
    </location>
</feature>
<keyword evidence="2" id="KW-1133">Transmembrane helix</keyword>
<keyword evidence="4" id="KW-1185">Reference proteome</keyword>
<dbReference type="AlphaFoldDB" id="A0A1L7XUD8"/>
<dbReference type="Proteomes" id="UP000184330">
    <property type="component" value="Unassembled WGS sequence"/>
</dbReference>
<feature type="compositionally biased region" description="Polar residues" evidence="1">
    <location>
        <begin position="51"/>
        <end position="65"/>
    </location>
</feature>
<dbReference type="STRING" id="576137.A0A1L7XUD8"/>
<name>A0A1L7XUD8_9HELO</name>
<gene>
    <name evidence="3" type="ORF">PAC_18486</name>
</gene>
<proteinExistence type="predicted"/>
<dbReference type="EMBL" id="FJOG01000057">
    <property type="protein sequence ID" value="CZR68587.1"/>
    <property type="molecule type" value="Genomic_DNA"/>
</dbReference>
<feature type="region of interest" description="Disordered" evidence="1">
    <location>
        <begin position="30"/>
        <end position="95"/>
    </location>
</feature>
<feature type="compositionally biased region" description="Polar residues" evidence="1">
    <location>
        <begin position="74"/>
        <end position="84"/>
    </location>
</feature>
<dbReference type="OrthoDB" id="409136at2759"/>